<evidence type="ECO:0000256" key="1">
    <source>
        <dbReference type="SAM" id="Phobius"/>
    </source>
</evidence>
<dbReference type="AlphaFoldDB" id="A0A1G2H6F3"/>
<dbReference type="EMBL" id="MHOD01000015">
    <property type="protein sequence ID" value="OGZ58037.1"/>
    <property type="molecule type" value="Genomic_DNA"/>
</dbReference>
<organism evidence="2 3">
    <name type="scientific">Candidatus Spechtbacteria bacterium RIFCSPHIGHO2_01_FULL_43_30</name>
    <dbReference type="NCBI Taxonomy" id="1802158"/>
    <lineage>
        <taxon>Bacteria</taxon>
        <taxon>Candidatus Spechtiibacteriota</taxon>
    </lineage>
</organism>
<feature type="transmembrane region" description="Helical" evidence="1">
    <location>
        <begin position="12"/>
        <end position="36"/>
    </location>
</feature>
<feature type="transmembrane region" description="Helical" evidence="1">
    <location>
        <begin position="89"/>
        <end position="106"/>
    </location>
</feature>
<dbReference type="Proteomes" id="UP000177932">
    <property type="component" value="Unassembled WGS sequence"/>
</dbReference>
<evidence type="ECO:0008006" key="4">
    <source>
        <dbReference type="Google" id="ProtNLM"/>
    </source>
</evidence>
<dbReference type="Pfam" id="PF07784">
    <property type="entry name" value="DUF1622"/>
    <property type="match status" value="1"/>
</dbReference>
<protein>
    <recommendedName>
        <fullName evidence="4">DUF1622 domain-containing protein</fullName>
    </recommendedName>
</protein>
<accession>A0A1G2H6F3</accession>
<comment type="caution">
    <text evidence="2">The sequence shown here is derived from an EMBL/GenBank/DDBJ whole genome shotgun (WGS) entry which is preliminary data.</text>
</comment>
<dbReference type="PANTHER" id="PTHR38468">
    <property type="entry name" value="SLL0939 PROTEIN"/>
    <property type="match status" value="1"/>
</dbReference>
<keyword evidence="1" id="KW-1133">Transmembrane helix</keyword>
<keyword evidence="1" id="KW-0472">Membrane</keyword>
<dbReference type="PANTHER" id="PTHR38468:SF1">
    <property type="entry name" value="SLL0939 PROTEIN"/>
    <property type="match status" value="1"/>
</dbReference>
<evidence type="ECO:0000313" key="2">
    <source>
        <dbReference type="EMBL" id="OGZ58037.1"/>
    </source>
</evidence>
<dbReference type="STRING" id="1802158.A2827_01330"/>
<evidence type="ECO:0000313" key="3">
    <source>
        <dbReference type="Proteomes" id="UP000177932"/>
    </source>
</evidence>
<sequence>MDFPLTQFVDPLSFLFDVAGIVLVALGGILAVYEWVRVQVVDIKDREKRKNQIQDLRIHFSQKIVLGLEFFLAADIIRLIATPSDTETLIRVGVVITIRTIVAYFLSKEIRESRV</sequence>
<reference evidence="2 3" key="1">
    <citation type="journal article" date="2016" name="Nat. Commun.">
        <title>Thousands of microbial genomes shed light on interconnected biogeochemical processes in an aquifer system.</title>
        <authorList>
            <person name="Anantharaman K."/>
            <person name="Brown C.T."/>
            <person name="Hug L.A."/>
            <person name="Sharon I."/>
            <person name="Castelle C.J."/>
            <person name="Probst A.J."/>
            <person name="Thomas B.C."/>
            <person name="Singh A."/>
            <person name="Wilkins M.J."/>
            <person name="Karaoz U."/>
            <person name="Brodie E.L."/>
            <person name="Williams K.H."/>
            <person name="Hubbard S.S."/>
            <person name="Banfield J.F."/>
        </authorList>
    </citation>
    <scope>NUCLEOTIDE SEQUENCE [LARGE SCALE GENOMIC DNA]</scope>
</reference>
<gene>
    <name evidence="2" type="ORF">A2827_01330</name>
</gene>
<keyword evidence="1" id="KW-0812">Transmembrane</keyword>
<name>A0A1G2H6F3_9BACT</name>
<feature type="transmembrane region" description="Helical" evidence="1">
    <location>
        <begin position="56"/>
        <end position="77"/>
    </location>
</feature>
<proteinExistence type="predicted"/>
<dbReference type="InterPro" id="IPR012427">
    <property type="entry name" value="DUF1622"/>
</dbReference>